<dbReference type="InterPro" id="IPR019775">
    <property type="entry name" value="WD40_repeat_CS"/>
</dbReference>
<keyword evidence="8" id="KW-1185">Reference proteome</keyword>
<dbReference type="Gene3D" id="2.130.10.10">
    <property type="entry name" value="YVTN repeat-like/Quinoprotein amine dehydrogenase"/>
    <property type="match status" value="4"/>
</dbReference>
<dbReference type="Proteomes" id="UP000002357">
    <property type="component" value="Plasmid pSCL4"/>
</dbReference>
<keyword evidence="5" id="KW-0812">Transmembrane</keyword>
<dbReference type="PROSITE" id="PS00678">
    <property type="entry name" value="WD_REPEATS_1"/>
    <property type="match status" value="1"/>
</dbReference>
<feature type="transmembrane region" description="Helical" evidence="5">
    <location>
        <begin position="112"/>
        <end position="131"/>
    </location>
</feature>
<evidence type="ECO:0000256" key="1">
    <source>
        <dbReference type="ARBA" id="ARBA00022574"/>
    </source>
</evidence>
<feature type="repeat" description="WD" evidence="3">
    <location>
        <begin position="793"/>
        <end position="825"/>
    </location>
</feature>
<feature type="region of interest" description="Disordered" evidence="4">
    <location>
        <begin position="846"/>
        <end position="892"/>
    </location>
</feature>
<dbReference type="PANTHER" id="PTHR22847:SF637">
    <property type="entry name" value="WD REPEAT DOMAIN 5B"/>
    <property type="match status" value="1"/>
</dbReference>
<feature type="repeat" description="WD" evidence="3">
    <location>
        <begin position="340"/>
        <end position="381"/>
    </location>
</feature>
<dbReference type="InterPro" id="IPR049052">
    <property type="entry name" value="nSTAND1"/>
</dbReference>
<feature type="domain" description="Novel STAND NTPase 1" evidence="6">
    <location>
        <begin position="1"/>
        <end position="57"/>
    </location>
</feature>
<dbReference type="PROSITE" id="PS50082">
    <property type="entry name" value="WD_REPEATS_2"/>
    <property type="match status" value="6"/>
</dbReference>
<keyword evidence="7" id="KW-0614">Plasmid</keyword>
<evidence type="ECO:0000313" key="8">
    <source>
        <dbReference type="Proteomes" id="UP000002357"/>
    </source>
</evidence>
<evidence type="ECO:0000256" key="5">
    <source>
        <dbReference type="SAM" id="Phobius"/>
    </source>
</evidence>
<keyword evidence="5" id="KW-0472">Membrane</keyword>
<proteinExistence type="predicted"/>
<protein>
    <submittedName>
        <fullName evidence="7">G-protein beta WD-40 repeats containing protein, putative</fullName>
    </submittedName>
</protein>
<dbReference type="PANTHER" id="PTHR22847">
    <property type="entry name" value="WD40 REPEAT PROTEIN"/>
    <property type="match status" value="1"/>
</dbReference>
<keyword evidence="5" id="KW-1133">Transmembrane helix</keyword>
<feature type="compositionally biased region" description="Basic and acidic residues" evidence="4">
    <location>
        <begin position="137"/>
        <end position="151"/>
    </location>
</feature>
<dbReference type="InterPro" id="IPR015943">
    <property type="entry name" value="WD40/YVTN_repeat-like_dom_sf"/>
</dbReference>
<feature type="repeat" description="WD" evidence="3">
    <location>
        <begin position="408"/>
        <end position="439"/>
    </location>
</feature>
<name>D5SIW9_STRCL</name>
<accession>D5SIW9</accession>
<keyword evidence="2" id="KW-0677">Repeat</keyword>
<evidence type="ECO:0000256" key="3">
    <source>
        <dbReference type="PROSITE-ProRule" id="PRU00221"/>
    </source>
</evidence>
<evidence type="ECO:0000313" key="7">
    <source>
        <dbReference type="EMBL" id="EFG03862.2"/>
    </source>
</evidence>
<reference evidence="7 8" key="1">
    <citation type="journal article" date="2010" name="Genome Biol. Evol.">
        <title>The sequence of a 1.8-mb bacterial linear plasmid reveals a rich evolutionary reservoir of secondary metabolic pathways.</title>
        <authorList>
            <person name="Medema M.H."/>
            <person name="Trefzer A."/>
            <person name="Kovalchuk A."/>
            <person name="van den Berg M."/>
            <person name="Mueller U."/>
            <person name="Heijne W."/>
            <person name="Wu L."/>
            <person name="Alam M.T."/>
            <person name="Ronning C.M."/>
            <person name="Nierman W.C."/>
            <person name="Bovenberg R.A.L."/>
            <person name="Breitling R."/>
            <person name="Takano E."/>
        </authorList>
    </citation>
    <scope>NUCLEOTIDE SEQUENCE [LARGE SCALE GENOMIC DNA]</scope>
    <source>
        <strain evidence="8">ATCC 27064 / DSM 738 / JCM 4710 / NBRC 13307 / NCIMB 12785 / NRRL 3585 / VKM Ac-602</strain>
        <plasmid evidence="7">pSCL4</plasmid>
    </source>
</reference>
<organism evidence="7 8">
    <name type="scientific">Streptomyces clavuligerus</name>
    <dbReference type="NCBI Taxonomy" id="1901"/>
    <lineage>
        <taxon>Bacteria</taxon>
        <taxon>Bacillati</taxon>
        <taxon>Actinomycetota</taxon>
        <taxon>Actinomycetes</taxon>
        <taxon>Kitasatosporales</taxon>
        <taxon>Streptomycetaceae</taxon>
        <taxon>Streptomyces</taxon>
    </lineage>
</organism>
<dbReference type="InterPro" id="IPR011047">
    <property type="entry name" value="Quinoprotein_ADH-like_sf"/>
</dbReference>
<dbReference type="Pfam" id="PF00400">
    <property type="entry name" value="WD40"/>
    <property type="match status" value="7"/>
</dbReference>
<evidence type="ECO:0000256" key="4">
    <source>
        <dbReference type="SAM" id="MobiDB-lite"/>
    </source>
</evidence>
<dbReference type="Pfam" id="PF20703">
    <property type="entry name" value="nSTAND1"/>
    <property type="match status" value="1"/>
</dbReference>
<dbReference type="RefSeq" id="WP_003963053.1">
    <property type="nucleotide sequence ID" value="NZ_CM000914.1"/>
</dbReference>
<dbReference type="SUPFAM" id="SSF50998">
    <property type="entry name" value="Quinoprotein alcohol dehydrogenase-like"/>
    <property type="match status" value="1"/>
</dbReference>
<dbReference type="PROSITE" id="PS50294">
    <property type="entry name" value="WD_REPEATS_REGION"/>
    <property type="match status" value="3"/>
</dbReference>
<feature type="non-terminal residue" evidence="7">
    <location>
        <position position="1"/>
    </location>
</feature>
<gene>
    <name evidence="7" type="ORF">SCLAV_p0372</name>
</gene>
<dbReference type="AlphaFoldDB" id="D5SIW9"/>
<geneLocation type="plasmid" evidence="7 8">
    <name>pSCL4</name>
</geneLocation>
<dbReference type="SUPFAM" id="SSF63829">
    <property type="entry name" value="Calcium-dependent phosphotriesterase"/>
    <property type="match status" value="1"/>
</dbReference>
<dbReference type="SMART" id="SM00320">
    <property type="entry name" value="WD40"/>
    <property type="match status" value="10"/>
</dbReference>
<dbReference type="CDD" id="cd00200">
    <property type="entry name" value="WD40"/>
    <property type="match status" value="2"/>
</dbReference>
<dbReference type="InterPro" id="IPR001680">
    <property type="entry name" value="WD40_rpt"/>
</dbReference>
<dbReference type="eggNOG" id="COG2319">
    <property type="taxonomic scope" value="Bacteria"/>
</dbReference>
<feature type="region of interest" description="Disordered" evidence="4">
    <location>
        <begin position="133"/>
        <end position="164"/>
    </location>
</feature>
<dbReference type="EMBL" id="CM000914">
    <property type="protein sequence ID" value="EFG03862.2"/>
    <property type="molecule type" value="Genomic_DNA"/>
</dbReference>
<sequence length="921" mass="99850">RARLITLDDDTADLAHEALITAWPRLRTWIDEERTRLIVHRRLTTDTATWTELDHDPGALYRGTRLATAQDAFPRPHHDLTPTEHAFLTAATTAQDEEQQARARTTRRLRRSTAGLSVLLTLSLLASLTAWHQNRTSTRERDRARASERTAHSRQLAAESASLFEGDPKQATRLAVQAHHTAATAEAVGNLYRAATLPLRTERSASVEAGFDGRPRRIFSSRAAAISPDLRTVAFSQDGHKTVLLGTVSGDRTLNHSAPKRSEAASVLSYSPDGTTLAGNIGPRVLLRDALSGKLRATFTGHRKDVTALAYSPDGHVLATGDTQGVIRLWDIRSGSARTLAGHSNAIHTVTFAPDGTTLASSAKDGTVRLWNTTTGSHRMLTRKAQGIDQTAEPEYDGHRLPLHTSLIGFSPDGETLAVSQRDGTVGLWAIATRTLRRVLVGHRGQVRRVHFSPDGKTLATTDDQDTTIRLWDLAKGAVHTTLTAYFDLISALAFSKDSSVLVTVDRLGIRQWASSHPVRRTLRSGHATGIVSMDFAQDGRTLATAFGTEGPRDPFLRLLSKHTLHIWNLPSHRRRLTINDVMAPFDLSPDGMAIATSSSDGSVDLRETRTGRTRLTIPAEVRDAPSDQPFVQALAFSPDGTILAIAGSDRTMLLNTHTGKPLRTINTRNVAVSSLAFSPDGASLVVMNSDGAEVQLRDVATGKLRGTLGTGQHDSDRLPLSSDGLLAAGAGSGSVRLWNTTTFKEHRTITSLDGTVSSVAFSPDGRTLATAGTTGSRIRLWDTETGTLRQTLSDSSKRFLSLAFSSDTPTLAVGISDGTVQFWNTDLPDKRTAVTRLCQAIYDPSIPERHRGPRRPGCPQLRMPPAPFPTQSRNNRTAHDPRRRTPRRPVADLRAVTATIATSAAPSCCPGPGIPERRDA</sequence>
<evidence type="ECO:0000259" key="6">
    <source>
        <dbReference type="Pfam" id="PF20703"/>
    </source>
</evidence>
<keyword evidence="1 3" id="KW-0853">WD repeat</keyword>
<evidence type="ECO:0000256" key="2">
    <source>
        <dbReference type="ARBA" id="ARBA00022737"/>
    </source>
</evidence>
<feature type="repeat" description="WD" evidence="3">
    <location>
        <begin position="750"/>
        <end position="792"/>
    </location>
</feature>
<feature type="repeat" description="WD" evidence="3">
    <location>
        <begin position="440"/>
        <end position="482"/>
    </location>
</feature>
<feature type="repeat" description="WD" evidence="3">
    <location>
        <begin position="299"/>
        <end position="340"/>
    </location>
</feature>